<evidence type="ECO:0000313" key="3">
    <source>
        <dbReference type="Proteomes" id="UP000236291"/>
    </source>
</evidence>
<evidence type="ECO:0000313" key="2">
    <source>
        <dbReference type="EMBL" id="PNY13082.1"/>
    </source>
</evidence>
<dbReference type="EMBL" id="ASHM01005802">
    <property type="protein sequence ID" value="PNY13082.1"/>
    <property type="molecule type" value="Genomic_DNA"/>
</dbReference>
<reference evidence="2 3" key="1">
    <citation type="journal article" date="2014" name="Am. J. Bot.">
        <title>Genome assembly and annotation for red clover (Trifolium pratense; Fabaceae).</title>
        <authorList>
            <person name="Istvanek J."/>
            <person name="Jaros M."/>
            <person name="Krenek A."/>
            <person name="Repkova J."/>
        </authorList>
    </citation>
    <scope>NUCLEOTIDE SEQUENCE [LARGE SCALE GENOMIC DNA]</scope>
    <source>
        <strain evidence="3">cv. Tatra</strain>
        <tissue evidence="2">Young leaves</tissue>
    </source>
</reference>
<feature type="compositionally biased region" description="Basic and acidic residues" evidence="1">
    <location>
        <begin position="208"/>
        <end position="220"/>
    </location>
</feature>
<feature type="region of interest" description="Disordered" evidence="1">
    <location>
        <begin position="190"/>
        <end position="220"/>
    </location>
</feature>
<proteinExistence type="predicted"/>
<protein>
    <submittedName>
        <fullName evidence="2">Serine/threonine protein phosphatase 7 long form</fullName>
    </submittedName>
</protein>
<gene>
    <name evidence="2" type="ORF">L195_g009729</name>
</gene>
<name>A0A2K3PCT4_TRIPR</name>
<feature type="non-terminal residue" evidence="2">
    <location>
        <position position="1"/>
    </location>
</feature>
<organism evidence="2 3">
    <name type="scientific">Trifolium pratense</name>
    <name type="common">Red clover</name>
    <dbReference type="NCBI Taxonomy" id="57577"/>
    <lineage>
        <taxon>Eukaryota</taxon>
        <taxon>Viridiplantae</taxon>
        <taxon>Streptophyta</taxon>
        <taxon>Embryophyta</taxon>
        <taxon>Tracheophyta</taxon>
        <taxon>Spermatophyta</taxon>
        <taxon>Magnoliopsida</taxon>
        <taxon>eudicotyledons</taxon>
        <taxon>Gunneridae</taxon>
        <taxon>Pentapetalae</taxon>
        <taxon>rosids</taxon>
        <taxon>fabids</taxon>
        <taxon>Fabales</taxon>
        <taxon>Fabaceae</taxon>
        <taxon>Papilionoideae</taxon>
        <taxon>50 kb inversion clade</taxon>
        <taxon>NPAAA clade</taxon>
        <taxon>Hologalegina</taxon>
        <taxon>IRL clade</taxon>
        <taxon>Trifolieae</taxon>
        <taxon>Trifolium</taxon>
    </lineage>
</organism>
<comment type="caution">
    <text evidence="2">The sequence shown here is derived from an EMBL/GenBank/DDBJ whole genome shotgun (WGS) entry which is preliminary data.</text>
</comment>
<sequence>RKDVILRLKVVILFDSSFRFSGLHRHGFTNTFLLIVVDYNQIIMSSYPDPLNGSKRGIRVKCFYVRHTLDEMIVDQFGHVHVIGHSTTAEDMDVMFMQHVVHLIDLGLPVNDPSDCVDRYMKWFRRISHPYIISRDPNPTVTGSSILYRPIDHNTTIFLPNIAHFNKSPLIANTFSVNYDVDVTDDGIGSVASKEDRSNQFMDTEPSDNLRRSSVKDTDRAQNLERNDHVQGQTQPANYQHNPMVHRCIGYHRD</sequence>
<dbReference type="Proteomes" id="UP000236291">
    <property type="component" value="Unassembled WGS sequence"/>
</dbReference>
<reference evidence="2 3" key="2">
    <citation type="journal article" date="2017" name="Front. Plant Sci.">
        <title>Gene Classification and Mining of Molecular Markers Useful in Red Clover (Trifolium pratense) Breeding.</title>
        <authorList>
            <person name="Istvanek J."/>
            <person name="Dluhosova J."/>
            <person name="Dluhos P."/>
            <person name="Patkova L."/>
            <person name="Nedelnik J."/>
            <person name="Repkova J."/>
        </authorList>
    </citation>
    <scope>NUCLEOTIDE SEQUENCE [LARGE SCALE GENOMIC DNA]</scope>
    <source>
        <strain evidence="3">cv. Tatra</strain>
        <tissue evidence="2">Young leaves</tissue>
    </source>
</reference>
<evidence type="ECO:0000256" key="1">
    <source>
        <dbReference type="SAM" id="MobiDB-lite"/>
    </source>
</evidence>
<accession>A0A2K3PCT4</accession>
<dbReference type="AlphaFoldDB" id="A0A2K3PCT4"/>